<name>A0A2P2Q441_RHIMU</name>
<organism evidence="1">
    <name type="scientific">Rhizophora mucronata</name>
    <name type="common">Asiatic mangrove</name>
    <dbReference type="NCBI Taxonomy" id="61149"/>
    <lineage>
        <taxon>Eukaryota</taxon>
        <taxon>Viridiplantae</taxon>
        <taxon>Streptophyta</taxon>
        <taxon>Embryophyta</taxon>
        <taxon>Tracheophyta</taxon>
        <taxon>Spermatophyta</taxon>
        <taxon>Magnoliopsida</taxon>
        <taxon>eudicotyledons</taxon>
        <taxon>Gunneridae</taxon>
        <taxon>Pentapetalae</taxon>
        <taxon>rosids</taxon>
        <taxon>fabids</taxon>
        <taxon>Malpighiales</taxon>
        <taxon>Rhizophoraceae</taxon>
        <taxon>Rhizophora</taxon>
    </lineage>
</organism>
<evidence type="ECO:0000313" key="1">
    <source>
        <dbReference type="EMBL" id="MBX61760.1"/>
    </source>
</evidence>
<sequence>MRLEDKSLKHMQFKTLNLFLFERNLKFRCPQLTLVMSSLVSSFRPKRSILEHH</sequence>
<dbReference type="EMBL" id="GGEC01081276">
    <property type="protein sequence ID" value="MBX61760.1"/>
    <property type="molecule type" value="Transcribed_RNA"/>
</dbReference>
<dbReference type="AlphaFoldDB" id="A0A2P2Q441"/>
<proteinExistence type="predicted"/>
<protein>
    <submittedName>
        <fullName evidence="1">Uncharacterized protein</fullName>
    </submittedName>
</protein>
<accession>A0A2P2Q441</accession>
<reference evidence="1" key="1">
    <citation type="submission" date="2018-02" db="EMBL/GenBank/DDBJ databases">
        <title>Rhizophora mucronata_Transcriptome.</title>
        <authorList>
            <person name="Meera S.P."/>
            <person name="Sreeshan A."/>
            <person name="Augustine A."/>
        </authorList>
    </citation>
    <scope>NUCLEOTIDE SEQUENCE</scope>
    <source>
        <tissue evidence="1">Leaf</tissue>
    </source>
</reference>